<dbReference type="InterPro" id="IPR051199">
    <property type="entry name" value="LPS_LOS_Heptosyltrfase"/>
</dbReference>
<dbReference type="EMBL" id="JAEVLS010000003">
    <property type="protein sequence ID" value="MBM0106368.1"/>
    <property type="molecule type" value="Genomic_DNA"/>
</dbReference>
<gene>
    <name evidence="3" type="ORF">JM946_16660</name>
</gene>
<dbReference type="Gene3D" id="3.40.50.2000">
    <property type="entry name" value="Glycogen Phosphorylase B"/>
    <property type="match status" value="1"/>
</dbReference>
<sequence length="254" mass="28312">MGRFANEHEVDRWLRLAAMTPVAYEGQLPSASVPSHLRVPPLEISEQWRRDADVWLKARRLNDKPIVLIQAGNKRTTKWWRPRDRSSNSKYWPEIKWAQVIDALAEIEPNAEFVLCGVSSEHALNHAIARSVRTSRLHNLTGDLPLPRLLAIQQRALGMISVDTGPAHCAAAVDCPLVVLFGAANPAMYLPRSRYSSVKCVRAFDGAVPSMRAIAVEDVLNAWVSLSRNERPEVPNLHQLQIPSEKIAAGSGLR</sequence>
<keyword evidence="4" id="KW-1185">Reference proteome</keyword>
<proteinExistence type="predicted"/>
<protein>
    <submittedName>
        <fullName evidence="3">Glycosyltransferase family 9 protein</fullName>
    </submittedName>
</protein>
<dbReference type="Proteomes" id="UP000661077">
    <property type="component" value="Unassembled WGS sequence"/>
</dbReference>
<keyword evidence="2" id="KW-0808">Transferase</keyword>
<evidence type="ECO:0000313" key="4">
    <source>
        <dbReference type="Proteomes" id="UP000661077"/>
    </source>
</evidence>
<dbReference type="PANTHER" id="PTHR30160:SF1">
    <property type="entry name" value="LIPOPOLYSACCHARIDE 1,2-N-ACETYLGLUCOSAMINETRANSFERASE-RELATED"/>
    <property type="match status" value="1"/>
</dbReference>
<keyword evidence="1" id="KW-0328">Glycosyltransferase</keyword>
<reference evidence="3 4" key="1">
    <citation type="journal article" date="2021" name="Int. J. Syst. Evol. Microbiol.">
        <title>Steroidobacter gossypii sp. nov., isolated from soil of cotton cropping field.</title>
        <authorList>
            <person name="Huang R."/>
            <person name="Yang S."/>
            <person name="Zhen C."/>
            <person name="Liu W."/>
        </authorList>
    </citation>
    <scope>NUCLEOTIDE SEQUENCE [LARGE SCALE GENOMIC DNA]</scope>
    <source>
        <strain evidence="3 4">S1-65</strain>
    </source>
</reference>
<dbReference type="PANTHER" id="PTHR30160">
    <property type="entry name" value="TETRAACYLDISACCHARIDE 4'-KINASE-RELATED"/>
    <property type="match status" value="1"/>
</dbReference>
<dbReference type="SUPFAM" id="SSF53756">
    <property type="entry name" value="UDP-Glycosyltransferase/glycogen phosphorylase"/>
    <property type="match status" value="1"/>
</dbReference>
<accession>A0ABS1WZG8</accession>
<dbReference type="RefSeq" id="WP_203168474.1">
    <property type="nucleotide sequence ID" value="NZ_JAEVLS010000003.1"/>
</dbReference>
<evidence type="ECO:0000313" key="3">
    <source>
        <dbReference type="EMBL" id="MBM0106368.1"/>
    </source>
</evidence>
<dbReference type="InterPro" id="IPR002201">
    <property type="entry name" value="Glyco_trans_9"/>
</dbReference>
<name>A0ABS1WZG8_9GAMM</name>
<organism evidence="3 4">
    <name type="scientific">Steroidobacter gossypii</name>
    <dbReference type="NCBI Taxonomy" id="2805490"/>
    <lineage>
        <taxon>Bacteria</taxon>
        <taxon>Pseudomonadati</taxon>
        <taxon>Pseudomonadota</taxon>
        <taxon>Gammaproteobacteria</taxon>
        <taxon>Steroidobacterales</taxon>
        <taxon>Steroidobacteraceae</taxon>
        <taxon>Steroidobacter</taxon>
    </lineage>
</organism>
<evidence type="ECO:0000256" key="1">
    <source>
        <dbReference type="ARBA" id="ARBA00022676"/>
    </source>
</evidence>
<evidence type="ECO:0000256" key="2">
    <source>
        <dbReference type="ARBA" id="ARBA00022679"/>
    </source>
</evidence>
<dbReference type="Pfam" id="PF01075">
    <property type="entry name" value="Glyco_transf_9"/>
    <property type="match status" value="1"/>
</dbReference>
<dbReference type="CDD" id="cd03789">
    <property type="entry name" value="GT9_LPS_heptosyltransferase"/>
    <property type="match status" value="1"/>
</dbReference>
<comment type="caution">
    <text evidence="3">The sequence shown here is derived from an EMBL/GenBank/DDBJ whole genome shotgun (WGS) entry which is preliminary data.</text>
</comment>